<dbReference type="Proteomes" id="UP000005744">
    <property type="component" value="Unassembled WGS sequence"/>
</dbReference>
<dbReference type="GO" id="GO:0006260">
    <property type="term" value="P:DNA replication"/>
    <property type="evidence" value="ECO:0007669"/>
    <property type="project" value="InterPro"/>
</dbReference>
<dbReference type="InterPro" id="IPR022686">
    <property type="entry name" value="G2P_N"/>
</dbReference>
<dbReference type="AlphaFoldDB" id="I3CK72"/>
<accession>I3CK72</accession>
<name>I3CK72_9GAMM</name>
<dbReference type="OrthoDB" id="6835686at2"/>
<gene>
    <name evidence="2" type="ORF">BegalDRAFT_3192</name>
</gene>
<dbReference type="eggNOG" id="ENOG502Z81W">
    <property type="taxonomic scope" value="Bacteria"/>
</dbReference>
<dbReference type="HOGENOM" id="CLU_065763_0_0_6"/>
<organism evidence="2 3">
    <name type="scientific">Beggiatoa alba B18LD</name>
    <dbReference type="NCBI Taxonomy" id="395493"/>
    <lineage>
        <taxon>Bacteria</taxon>
        <taxon>Pseudomonadati</taxon>
        <taxon>Pseudomonadota</taxon>
        <taxon>Gammaproteobacteria</taxon>
        <taxon>Thiotrichales</taxon>
        <taxon>Thiotrichaceae</taxon>
        <taxon>Beggiatoa</taxon>
    </lineage>
</organism>
<reference evidence="2 3" key="1">
    <citation type="submission" date="2011-11" db="EMBL/GenBank/DDBJ databases">
        <title>Improved High-Quality Draft sequence of Beggiatoa alba B18lD.</title>
        <authorList>
            <consortium name="US DOE Joint Genome Institute"/>
            <person name="Lucas S."/>
            <person name="Han J."/>
            <person name="Lapidus A."/>
            <person name="Cheng J.-F."/>
            <person name="Goodwin L."/>
            <person name="Pitluck S."/>
            <person name="Peters L."/>
            <person name="Mikhailova N."/>
            <person name="Held B."/>
            <person name="Detter J.C."/>
            <person name="Han C."/>
            <person name="Tapia R."/>
            <person name="Land M."/>
            <person name="Hauser L."/>
            <person name="Kyrpides N."/>
            <person name="Ivanova N."/>
            <person name="Pagani I."/>
            <person name="Samuel K."/>
            <person name="Teske A."/>
            <person name="Mueller J."/>
            <person name="Woyke T."/>
        </authorList>
    </citation>
    <scope>NUCLEOTIDE SEQUENCE [LARGE SCALE GENOMIC DNA]</scope>
    <source>
        <strain evidence="2 3">B18LD</strain>
    </source>
</reference>
<feature type="domain" description="Replication-associated protein G2P N-terminal" evidence="1">
    <location>
        <begin position="32"/>
        <end position="259"/>
    </location>
</feature>
<dbReference type="Pfam" id="PF05144">
    <property type="entry name" value="Phage_CRI"/>
    <property type="match status" value="1"/>
</dbReference>
<dbReference type="STRING" id="395493.BegalDRAFT_3192"/>
<sequence>MMMQTQESLKLTPIQFQPFCDWVTISQRHGLNSVKVINSGMVVYLDSDGNIEYYTEKHQVHEGSYDTRLMIRSDGCTVSVSGNVGVFGRHDNVFNYSFVDTIKKLNDLLVNDFELPPFTAGEDYFRQVRYRRSKELHLLRVWTGATLSRIDLTQNFALGSPELAEEYLHYLASLKPTRMRTQINGSSDTIETVNYGLTSKYRSGVVYNKAIEFAKRKVNELKRKEPYYLNLLNYLTDNGVLRYELRLRQRYLTQSGLRYLGAIMEYPKELDKVFTESASVVIRDTSLSSVNQLSRPAWLTYLRWTHGAKLPSNRTFYRHRSEILRTVGVDVASPYTPQSMDYARRHELSIKPAVIPSGYFLPRLEG</sequence>
<dbReference type="EMBL" id="JH600070">
    <property type="protein sequence ID" value="EIJ44015.1"/>
    <property type="molecule type" value="Genomic_DNA"/>
</dbReference>
<proteinExistence type="predicted"/>
<evidence type="ECO:0000313" key="3">
    <source>
        <dbReference type="Proteomes" id="UP000005744"/>
    </source>
</evidence>
<dbReference type="RefSeq" id="WP_002691704.1">
    <property type="nucleotide sequence ID" value="NZ_JH600070.1"/>
</dbReference>
<evidence type="ECO:0000313" key="2">
    <source>
        <dbReference type="EMBL" id="EIJ44015.1"/>
    </source>
</evidence>
<protein>
    <submittedName>
        <fullName evidence="2">Phage replication protein CRI</fullName>
    </submittedName>
</protein>
<keyword evidence="3" id="KW-1185">Reference proteome</keyword>
<evidence type="ECO:0000259" key="1">
    <source>
        <dbReference type="Pfam" id="PF05144"/>
    </source>
</evidence>